<dbReference type="Gene3D" id="2.60.40.10">
    <property type="entry name" value="Immunoglobulins"/>
    <property type="match status" value="1"/>
</dbReference>
<organism evidence="2 3">
    <name type="scientific">Gilvirhabdus luticola</name>
    <dbReference type="NCBI Taxonomy" id="3079858"/>
    <lineage>
        <taxon>Bacteria</taxon>
        <taxon>Pseudomonadati</taxon>
        <taxon>Bacteroidota</taxon>
        <taxon>Flavobacteriia</taxon>
        <taxon>Flavobacteriales</taxon>
        <taxon>Flavobacteriaceae</taxon>
        <taxon>Gilvirhabdus</taxon>
    </lineage>
</organism>
<comment type="caution">
    <text evidence="2">The sequence shown here is derived from an EMBL/GenBank/DDBJ whole genome shotgun (WGS) entry which is preliminary data.</text>
</comment>
<dbReference type="EMBL" id="JAWHTF010000001">
    <property type="protein sequence ID" value="MDU8885389.1"/>
    <property type="molecule type" value="Genomic_DNA"/>
</dbReference>
<evidence type="ECO:0000256" key="1">
    <source>
        <dbReference type="SAM" id="SignalP"/>
    </source>
</evidence>
<evidence type="ECO:0000313" key="2">
    <source>
        <dbReference type="EMBL" id="MDU8885389.1"/>
    </source>
</evidence>
<dbReference type="PANTHER" id="PTHR37833:SF1">
    <property type="entry name" value="SIGNAL PEPTIDE PROTEIN"/>
    <property type="match status" value="1"/>
</dbReference>
<dbReference type="InterPro" id="IPR011467">
    <property type="entry name" value="DUF1573"/>
</dbReference>
<protein>
    <submittedName>
        <fullName evidence="2">DUF1573 domain-containing protein</fullName>
    </submittedName>
</protein>
<feature type="chain" id="PRO_5045921229" evidence="1">
    <location>
        <begin position="26"/>
        <end position="138"/>
    </location>
</feature>
<dbReference type="InterPro" id="IPR013783">
    <property type="entry name" value="Ig-like_fold"/>
</dbReference>
<dbReference type="Proteomes" id="UP001268651">
    <property type="component" value="Unassembled WGS sequence"/>
</dbReference>
<dbReference type="Pfam" id="PF07610">
    <property type="entry name" value="DUF1573"/>
    <property type="match status" value="1"/>
</dbReference>
<dbReference type="RefSeq" id="WP_316661253.1">
    <property type="nucleotide sequence ID" value="NZ_JAWHTF010000001.1"/>
</dbReference>
<dbReference type="PANTHER" id="PTHR37833">
    <property type="entry name" value="LIPOPROTEIN-RELATED"/>
    <property type="match status" value="1"/>
</dbReference>
<proteinExistence type="predicted"/>
<accession>A0ABU3U4Z8</accession>
<evidence type="ECO:0000313" key="3">
    <source>
        <dbReference type="Proteomes" id="UP001268651"/>
    </source>
</evidence>
<feature type="signal peptide" evidence="1">
    <location>
        <begin position="1"/>
        <end position="25"/>
    </location>
</feature>
<gene>
    <name evidence="2" type="ORF">RXV94_04395</name>
</gene>
<keyword evidence="1" id="KW-0732">Signal</keyword>
<keyword evidence="3" id="KW-1185">Reference proteome</keyword>
<name>A0ABU3U4Z8_9FLAO</name>
<reference evidence="2 3" key="1">
    <citation type="submission" date="2023-10" db="EMBL/GenBank/DDBJ databases">
        <title>Marimonas sp. nov. isolated from tidal mud flat.</title>
        <authorList>
            <person name="Jaincy N.J."/>
            <person name="Srinivasan S."/>
            <person name="Lee S.-S."/>
        </authorList>
    </citation>
    <scope>NUCLEOTIDE SEQUENCE [LARGE SCALE GENOMIC DNA]</scope>
    <source>
        <strain evidence="2 3">MJ-SS3</strain>
    </source>
</reference>
<sequence length="138" mass="15075">MNNQLNKKSYFVLSLFLLIFAFGFSQEEATSEKVGEFSFETDVIDYGTIQQDADGVRVFKFTNVGDAPIVITNAKGSCGCTVPTYSENVIAPGETGEISVKYATNRVGKFTKTVTLTSNASEPTKELRIKGEVLKPVE</sequence>